<feature type="transmembrane region" description="Helical" evidence="6">
    <location>
        <begin position="282"/>
        <end position="300"/>
    </location>
</feature>
<feature type="transmembrane region" description="Helical" evidence="6">
    <location>
        <begin position="51"/>
        <end position="70"/>
    </location>
</feature>
<feature type="transmembrane region" description="Helical" evidence="6">
    <location>
        <begin position="373"/>
        <end position="396"/>
    </location>
</feature>
<dbReference type="EMBL" id="PYUC01000006">
    <property type="protein sequence ID" value="PTB20098.1"/>
    <property type="molecule type" value="Genomic_DNA"/>
</dbReference>
<evidence type="ECO:0000256" key="5">
    <source>
        <dbReference type="ARBA" id="ARBA00023136"/>
    </source>
</evidence>
<evidence type="ECO:0000256" key="1">
    <source>
        <dbReference type="ARBA" id="ARBA00004651"/>
    </source>
</evidence>
<dbReference type="RefSeq" id="WP_107151166.1">
    <property type="nucleotide sequence ID" value="NZ_PYUC01000006.1"/>
</dbReference>
<dbReference type="Pfam" id="PF07690">
    <property type="entry name" value="MFS_1"/>
    <property type="match status" value="1"/>
</dbReference>
<evidence type="ECO:0000256" key="3">
    <source>
        <dbReference type="ARBA" id="ARBA00022692"/>
    </source>
</evidence>
<dbReference type="GO" id="GO:0005886">
    <property type="term" value="C:plasma membrane"/>
    <property type="evidence" value="ECO:0007669"/>
    <property type="project" value="UniProtKB-SubCell"/>
</dbReference>
<dbReference type="InterPro" id="IPR020846">
    <property type="entry name" value="MFS_dom"/>
</dbReference>
<dbReference type="PANTHER" id="PTHR43124">
    <property type="entry name" value="PURINE EFFLUX PUMP PBUE"/>
    <property type="match status" value="1"/>
</dbReference>
<comment type="caution">
    <text evidence="8">The sequence shown here is derived from an EMBL/GenBank/DDBJ whole genome shotgun (WGS) entry which is preliminary data.</text>
</comment>
<evidence type="ECO:0000256" key="4">
    <source>
        <dbReference type="ARBA" id="ARBA00022989"/>
    </source>
</evidence>
<dbReference type="InterPro" id="IPR011701">
    <property type="entry name" value="MFS"/>
</dbReference>
<dbReference type="GO" id="GO:0022857">
    <property type="term" value="F:transmembrane transporter activity"/>
    <property type="evidence" value="ECO:0007669"/>
    <property type="project" value="InterPro"/>
</dbReference>
<evidence type="ECO:0000259" key="7">
    <source>
        <dbReference type="PROSITE" id="PS50850"/>
    </source>
</evidence>
<keyword evidence="4 6" id="KW-1133">Transmembrane helix</keyword>
<name>A0A2T3XUB6_9BURK</name>
<dbReference type="PROSITE" id="PS50850">
    <property type="entry name" value="MFS"/>
    <property type="match status" value="1"/>
</dbReference>
<dbReference type="SUPFAM" id="SSF103473">
    <property type="entry name" value="MFS general substrate transporter"/>
    <property type="match status" value="1"/>
</dbReference>
<feature type="domain" description="Major facilitator superfamily (MFS) profile" evidence="7">
    <location>
        <begin position="1"/>
        <end position="403"/>
    </location>
</feature>
<dbReference type="CDD" id="cd17320">
    <property type="entry name" value="MFS_MdfA_MDR_like"/>
    <property type="match status" value="1"/>
</dbReference>
<feature type="transmembrane region" description="Helical" evidence="6">
    <location>
        <begin position="82"/>
        <end position="105"/>
    </location>
</feature>
<feature type="transmembrane region" description="Helical" evidence="6">
    <location>
        <begin position="140"/>
        <end position="162"/>
    </location>
</feature>
<keyword evidence="5 6" id="KW-0472">Membrane</keyword>
<dbReference type="AlphaFoldDB" id="A0A2T3XUB6"/>
<evidence type="ECO:0000256" key="2">
    <source>
        <dbReference type="ARBA" id="ARBA00022475"/>
    </source>
</evidence>
<feature type="transmembrane region" description="Helical" evidence="6">
    <location>
        <begin position="248"/>
        <end position="270"/>
    </location>
</feature>
<evidence type="ECO:0000256" key="6">
    <source>
        <dbReference type="SAM" id="Phobius"/>
    </source>
</evidence>
<reference evidence="8 9" key="1">
    <citation type="submission" date="2018-03" db="EMBL/GenBank/DDBJ databases">
        <title>Whole genome analyses suggest that Burkholderia sensu lato contains two further novel genera in the rhizoxinica-symbiotica group Mycetohabitans gen. nov., and Trinickia gen. nov.: implications for the evolution of diazotrophy and nodulation in the Burkholderiaceae.</title>
        <authorList>
            <person name="Estrada De Los Santos P."/>
            <person name="Palmer M."/>
            <person name="Chavez-Ramirez B."/>
            <person name="Steenkamp E.T."/>
            <person name="Hirsch A.M."/>
            <person name="Manyaka P."/>
            <person name="Maluk M."/>
            <person name="Lafos M."/>
            <person name="Crook M."/>
            <person name="Gross E."/>
            <person name="Simon M.F."/>
            <person name="Bueno Dos Reis Junior F."/>
            <person name="Poole P.S."/>
            <person name="Venter S.N."/>
            <person name="James E.K."/>
        </authorList>
    </citation>
    <scope>NUCLEOTIDE SEQUENCE [LARGE SCALE GENOMIC DNA]</scope>
    <source>
        <strain evidence="8 9">JPY-366</strain>
    </source>
</reference>
<dbReference type="Proteomes" id="UP000240638">
    <property type="component" value="Unassembled WGS sequence"/>
</dbReference>
<dbReference type="InterPro" id="IPR050189">
    <property type="entry name" value="MFS_Efflux_Transporters"/>
</dbReference>
<protein>
    <submittedName>
        <fullName evidence="8">MFS transporter</fullName>
    </submittedName>
</protein>
<dbReference type="PANTHER" id="PTHR43124:SF3">
    <property type="entry name" value="CHLORAMPHENICOL EFFLUX PUMP RV0191"/>
    <property type="match status" value="1"/>
</dbReference>
<organism evidence="8 9">
    <name type="scientific">Trinickia symbiotica</name>
    <dbReference type="NCBI Taxonomy" id="863227"/>
    <lineage>
        <taxon>Bacteria</taxon>
        <taxon>Pseudomonadati</taxon>
        <taxon>Pseudomonadota</taxon>
        <taxon>Betaproteobacteria</taxon>
        <taxon>Burkholderiales</taxon>
        <taxon>Burkholderiaceae</taxon>
        <taxon>Trinickia</taxon>
    </lineage>
</organism>
<feature type="transmembrane region" description="Helical" evidence="6">
    <location>
        <begin position="343"/>
        <end position="367"/>
    </location>
</feature>
<feature type="transmembrane region" description="Helical" evidence="6">
    <location>
        <begin position="216"/>
        <end position="236"/>
    </location>
</feature>
<dbReference type="Gene3D" id="1.20.1720.10">
    <property type="entry name" value="Multidrug resistance protein D"/>
    <property type="match status" value="1"/>
</dbReference>
<evidence type="ECO:0000313" key="8">
    <source>
        <dbReference type="EMBL" id="PTB20098.1"/>
    </source>
</evidence>
<comment type="subcellular location">
    <subcellularLocation>
        <location evidence="1">Cell membrane</location>
        <topology evidence="1">Multi-pass membrane protein</topology>
    </subcellularLocation>
</comment>
<keyword evidence="3 6" id="KW-0812">Transmembrane</keyword>
<gene>
    <name evidence="8" type="ORF">C9I57_13395</name>
</gene>
<evidence type="ECO:0000313" key="9">
    <source>
        <dbReference type="Proteomes" id="UP000240638"/>
    </source>
</evidence>
<proteinExistence type="predicted"/>
<feature type="transmembrane region" description="Helical" evidence="6">
    <location>
        <begin position="168"/>
        <end position="190"/>
    </location>
</feature>
<feature type="transmembrane region" description="Helical" evidence="6">
    <location>
        <begin position="306"/>
        <end position="331"/>
    </location>
</feature>
<dbReference type="InterPro" id="IPR036259">
    <property type="entry name" value="MFS_trans_sf"/>
</dbReference>
<keyword evidence="2" id="KW-1003">Cell membrane</keyword>
<accession>A0A2T3XUB6</accession>
<sequence>MKLTDIRIGDGSDLPPKWLVIAWLALPQIAETILAPALPDLARVWQLDPAHTQWVMGIFFLGFSAGVLLWGHVSDRFGRRPALLLGLTLALVGTIAATVGSTYGLLLLGRFVQAVGMATCSVTTQTILRDRLGGAALTRYFVTLGMVLSWSPAVGPLAGQIVSDWQGYQGVLSVIAALALILALCGVGYLTETRPPKAANVPMKSLAVRMMTDRSLWSAAILVAGLNALVFSFYAAGPFMVGHLPGLGFGWIGLAVALAGSLGAACNRRLSDSVLPDRRVRYGLLSVLAGVTGQLLFVLASGHAGVFWAIAALPVFAGFGLAIPNILAPALRNYGACLGRAGALFGVTYYLLLGGAIVATAALPFHTPVPLCVFWSIVAVGMLMVHCRTVVVSGVASECAKKS</sequence>